<dbReference type="InterPro" id="IPR037895">
    <property type="entry name" value="NUDCD1"/>
</dbReference>
<protein>
    <recommendedName>
        <fullName evidence="3">NudC domain-containing protein 1</fullName>
    </recommendedName>
</protein>
<dbReference type="GO" id="GO:0005737">
    <property type="term" value="C:cytoplasm"/>
    <property type="evidence" value="ECO:0007669"/>
    <property type="project" value="UniProtKB-SubCell"/>
</dbReference>
<dbReference type="SUPFAM" id="SSF49764">
    <property type="entry name" value="HSP20-like chaperones"/>
    <property type="match status" value="1"/>
</dbReference>
<gene>
    <name evidence="9" type="primary">LOC116296445</name>
</gene>
<feature type="compositionally biased region" description="Basic and acidic residues" evidence="6">
    <location>
        <begin position="266"/>
        <end position="284"/>
    </location>
</feature>
<feature type="domain" description="CS" evidence="7">
    <location>
        <begin position="292"/>
        <end position="380"/>
    </location>
</feature>
<dbReference type="PANTHER" id="PTHR21664:SF1">
    <property type="entry name" value="NUDC DOMAIN-CONTAINING PROTEIN 1"/>
    <property type="match status" value="1"/>
</dbReference>
<dbReference type="CDD" id="cd06467">
    <property type="entry name" value="p23_NUDC_like"/>
    <property type="match status" value="1"/>
</dbReference>
<reference evidence="9" key="1">
    <citation type="submission" date="2025-08" db="UniProtKB">
        <authorList>
            <consortium name="RefSeq"/>
        </authorList>
    </citation>
    <scope>IDENTIFICATION</scope>
    <source>
        <tissue evidence="9">Tentacle</tissue>
    </source>
</reference>
<organism evidence="8 9">
    <name type="scientific">Actinia tenebrosa</name>
    <name type="common">Australian red waratah sea anemone</name>
    <dbReference type="NCBI Taxonomy" id="6105"/>
    <lineage>
        <taxon>Eukaryota</taxon>
        <taxon>Metazoa</taxon>
        <taxon>Cnidaria</taxon>
        <taxon>Anthozoa</taxon>
        <taxon>Hexacorallia</taxon>
        <taxon>Actiniaria</taxon>
        <taxon>Actiniidae</taxon>
        <taxon>Actinia</taxon>
    </lineage>
</organism>
<feature type="region of interest" description="Disordered" evidence="6">
    <location>
        <begin position="256"/>
        <end position="292"/>
    </location>
</feature>
<feature type="compositionally biased region" description="Polar residues" evidence="6">
    <location>
        <begin position="256"/>
        <end position="265"/>
    </location>
</feature>
<evidence type="ECO:0000313" key="8">
    <source>
        <dbReference type="Proteomes" id="UP000515163"/>
    </source>
</evidence>
<keyword evidence="4" id="KW-0963">Cytoplasm</keyword>
<dbReference type="InterPro" id="IPR007052">
    <property type="entry name" value="CS_dom"/>
</dbReference>
<dbReference type="Proteomes" id="UP000515163">
    <property type="component" value="Unplaced"/>
</dbReference>
<dbReference type="GeneID" id="116296445"/>
<evidence type="ECO:0000256" key="2">
    <source>
        <dbReference type="ARBA" id="ARBA00004496"/>
    </source>
</evidence>
<evidence type="ECO:0000259" key="7">
    <source>
        <dbReference type="PROSITE" id="PS51203"/>
    </source>
</evidence>
<dbReference type="GO" id="GO:0005634">
    <property type="term" value="C:nucleus"/>
    <property type="evidence" value="ECO:0007669"/>
    <property type="project" value="UniProtKB-SubCell"/>
</dbReference>
<dbReference type="FunCoup" id="A0A6P8I5Q9">
    <property type="interactions" value="2866"/>
</dbReference>
<dbReference type="Gene3D" id="2.60.40.790">
    <property type="match status" value="1"/>
</dbReference>
<dbReference type="InParanoid" id="A0A6P8I5Q9"/>
<dbReference type="PANTHER" id="PTHR21664">
    <property type="entry name" value="CHRONIC MYELOGENOUS LEUKEMIA TUMOR ANTIGEN 66"/>
    <property type="match status" value="1"/>
</dbReference>
<comment type="subcellular location">
    <subcellularLocation>
        <location evidence="2">Cytoplasm</location>
    </subcellularLocation>
    <subcellularLocation>
        <location evidence="1">Nucleus</location>
    </subcellularLocation>
</comment>
<dbReference type="InterPro" id="IPR008978">
    <property type="entry name" value="HSP20-like_chaperone"/>
</dbReference>
<keyword evidence="5" id="KW-0539">Nucleus</keyword>
<name>A0A6P8I5Q9_ACTTE</name>
<dbReference type="RefSeq" id="XP_031560322.1">
    <property type="nucleotide sequence ID" value="XM_031704462.1"/>
</dbReference>
<dbReference type="KEGG" id="aten:116296445"/>
<dbReference type="OrthoDB" id="428655at2759"/>
<evidence type="ECO:0000313" key="9">
    <source>
        <dbReference type="RefSeq" id="XP_031560322.1"/>
    </source>
</evidence>
<evidence type="ECO:0000256" key="3">
    <source>
        <dbReference type="ARBA" id="ARBA00018915"/>
    </source>
</evidence>
<evidence type="ECO:0000256" key="1">
    <source>
        <dbReference type="ARBA" id="ARBA00004123"/>
    </source>
</evidence>
<sequence length="593" mass="66522">MATESLNPDSSLLNPKFEGYKLSADPVEVSSTNLVSDVKVVNQRDDLFSLQYIRAFGSHNHLTIDPWQDSTLCERVYFVDENNEVQQATVKGNTIDTLESVFKIPLTEECKERLNTSISFPSKEFVCVGDGCGKLYIIHSEGRTKCGSTEWKTSFVYEFEEPFEISHAIQDAETGTLSCLMLSMIEKDDEILAKKAHIVKLSLGVFSQLMSSGSSSFTCEAIKHIQGQSAPLYAVIEPGNKAVIVACEKTFHLLKDNNNSSSQNNEKTEIQEKEQSDEKGKNGEDNEDEEEQPTYTYTWFQEGDEVTVSFELAEGTTKDDVVCVIKPDEIELSLFSGETLLKGPLFAKVKAGESTWTLSKNSLEIVLEKQSTEHHWSSVVAGDTKGKYILQGEEAKRVQEIHERLEHLTSDKLVSSDKAERLLFNQQQLEDCDEFPEDIEYIMRLDINTGTITHKVCLAGHQWVFNTTLSPGSLPVFCLRHDVDALVWQPKTNLDDPNKYWSHIGTFDALGYVQASKEDRRFSTCAPNMKYAVITDSTKHVYIYNRPENGAKVSIQKVVTLESPSNSILGLQASNKRIFVLTSKSLHVILAKS</sequence>
<accession>A0A6P8I5Q9</accession>
<dbReference type="PROSITE" id="PS51203">
    <property type="entry name" value="CS"/>
    <property type="match status" value="1"/>
</dbReference>
<dbReference type="Pfam" id="PF04969">
    <property type="entry name" value="CS"/>
    <property type="match status" value="1"/>
</dbReference>
<evidence type="ECO:0000256" key="5">
    <source>
        <dbReference type="ARBA" id="ARBA00023242"/>
    </source>
</evidence>
<keyword evidence="8" id="KW-1185">Reference proteome</keyword>
<evidence type="ECO:0000256" key="4">
    <source>
        <dbReference type="ARBA" id="ARBA00022490"/>
    </source>
</evidence>
<evidence type="ECO:0000256" key="6">
    <source>
        <dbReference type="SAM" id="MobiDB-lite"/>
    </source>
</evidence>
<dbReference type="AlphaFoldDB" id="A0A6P8I5Q9"/>
<proteinExistence type="predicted"/>